<proteinExistence type="predicted"/>
<organism evidence="1 2">
    <name type="scientific">Thelephora ganbajun</name>
    <name type="common">Ganba fungus</name>
    <dbReference type="NCBI Taxonomy" id="370292"/>
    <lineage>
        <taxon>Eukaryota</taxon>
        <taxon>Fungi</taxon>
        <taxon>Dikarya</taxon>
        <taxon>Basidiomycota</taxon>
        <taxon>Agaricomycotina</taxon>
        <taxon>Agaricomycetes</taxon>
        <taxon>Thelephorales</taxon>
        <taxon>Thelephoraceae</taxon>
        <taxon>Thelephora</taxon>
    </lineage>
</organism>
<accession>A0ACB6Z1W1</accession>
<reference evidence="1" key="1">
    <citation type="submission" date="2019-10" db="EMBL/GenBank/DDBJ databases">
        <authorList>
            <consortium name="DOE Joint Genome Institute"/>
            <person name="Kuo A."/>
            <person name="Miyauchi S."/>
            <person name="Kiss E."/>
            <person name="Drula E."/>
            <person name="Kohler A."/>
            <person name="Sanchez-Garcia M."/>
            <person name="Andreopoulos B."/>
            <person name="Barry K.W."/>
            <person name="Bonito G."/>
            <person name="Buee M."/>
            <person name="Carver A."/>
            <person name="Chen C."/>
            <person name="Cichocki N."/>
            <person name="Clum A."/>
            <person name="Culley D."/>
            <person name="Crous P.W."/>
            <person name="Fauchery L."/>
            <person name="Girlanda M."/>
            <person name="Hayes R."/>
            <person name="Keri Z."/>
            <person name="Labutti K."/>
            <person name="Lipzen A."/>
            <person name="Lombard V."/>
            <person name="Magnuson J."/>
            <person name="Maillard F."/>
            <person name="Morin E."/>
            <person name="Murat C."/>
            <person name="Nolan M."/>
            <person name="Ohm R."/>
            <person name="Pangilinan J."/>
            <person name="Pereira M."/>
            <person name="Perotto S."/>
            <person name="Peter M."/>
            <person name="Riley R."/>
            <person name="Sitrit Y."/>
            <person name="Stielow B."/>
            <person name="Szollosi G."/>
            <person name="Zifcakova L."/>
            <person name="Stursova M."/>
            <person name="Spatafora J.W."/>
            <person name="Tedersoo L."/>
            <person name="Vaario L.-M."/>
            <person name="Yamada A."/>
            <person name="Yan M."/>
            <person name="Wang P."/>
            <person name="Xu J."/>
            <person name="Bruns T."/>
            <person name="Baldrian P."/>
            <person name="Vilgalys R."/>
            <person name="Henrissat B."/>
            <person name="Grigoriev I.V."/>
            <person name="Hibbett D."/>
            <person name="Nagy L.G."/>
            <person name="Martin F.M."/>
        </authorList>
    </citation>
    <scope>NUCLEOTIDE SEQUENCE</scope>
    <source>
        <strain evidence="1">P2</strain>
    </source>
</reference>
<name>A0ACB6Z1W1_THEGA</name>
<protein>
    <submittedName>
        <fullName evidence="1">Kinase-like protein</fullName>
    </submittedName>
</protein>
<sequence>MFRRSKSSRSDPVQESVHKGPISKHLVSHALSLNDQVRYIKRLLANREEQQAAKSLEPGDGVRFIELLDWVLRAGRLDEKDRPTFVRYLARVCGWHSVLPNSVRISSHHRISEHGGGGHSTVWIGRYRDQKVVIKGLNFYLSDGAVKKRELTKAFCKEVVIWKNLSHPNILPFIGATMVTEPNHEKYEMVSEFMENGDIGTFISQHKGVNRLELLKDVAAGLSYLHSQLVVHGDLKGLNVLINKHRRACLADFGLTRVMGEFTSSGGGEPKGTIMWMSPEIMWPEQFNIKDGRPTKESDVYSLGILIYEVVCGHRPFPELNELAAVNEFQQGKYPPWPAVGLTDPLWKTLQSCWWREREMRPSANTVLKRLGEASRV</sequence>
<keyword evidence="2" id="KW-1185">Reference proteome</keyword>
<gene>
    <name evidence="1" type="ORF">BDM02DRAFT_3272997</name>
</gene>
<dbReference type="Proteomes" id="UP000886501">
    <property type="component" value="Unassembled WGS sequence"/>
</dbReference>
<reference evidence="1" key="2">
    <citation type="journal article" date="2020" name="Nat. Commun.">
        <title>Large-scale genome sequencing of mycorrhizal fungi provides insights into the early evolution of symbiotic traits.</title>
        <authorList>
            <person name="Miyauchi S."/>
            <person name="Kiss E."/>
            <person name="Kuo A."/>
            <person name="Drula E."/>
            <person name="Kohler A."/>
            <person name="Sanchez-Garcia M."/>
            <person name="Morin E."/>
            <person name="Andreopoulos B."/>
            <person name="Barry K.W."/>
            <person name="Bonito G."/>
            <person name="Buee M."/>
            <person name="Carver A."/>
            <person name="Chen C."/>
            <person name="Cichocki N."/>
            <person name="Clum A."/>
            <person name="Culley D."/>
            <person name="Crous P.W."/>
            <person name="Fauchery L."/>
            <person name="Girlanda M."/>
            <person name="Hayes R.D."/>
            <person name="Keri Z."/>
            <person name="LaButti K."/>
            <person name="Lipzen A."/>
            <person name="Lombard V."/>
            <person name="Magnuson J."/>
            <person name="Maillard F."/>
            <person name="Murat C."/>
            <person name="Nolan M."/>
            <person name="Ohm R.A."/>
            <person name="Pangilinan J."/>
            <person name="Pereira M.F."/>
            <person name="Perotto S."/>
            <person name="Peter M."/>
            <person name="Pfister S."/>
            <person name="Riley R."/>
            <person name="Sitrit Y."/>
            <person name="Stielow J.B."/>
            <person name="Szollosi G."/>
            <person name="Zifcakova L."/>
            <person name="Stursova M."/>
            <person name="Spatafora J.W."/>
            <person name="Tedersoo L."/>
            <person name="Vaario L.M."/>
            <person name="Yamada A."/>
            <person name="Yan M."/>
            <person name="Wang P."/>
            <person name="Xu J."/>
            <person name="Bruns T."/>
            <person name="Baldrian P."/>
            <person name="Vilgalys R."/>
            <person name="Dunand C."/>
            <person name="Henrissat B."/>
            <person name="Grigoriev I.V."/>
            <person name="Hibbett D."/>
            <person name="Nagy L.G."/>
            <person name="Martin F.M."/>
        </authorList>
    </citation>
    <scope>NUCLEOTIDE SEQUENCE</scope>
    <source>
        <strain evidence="1">P2</strain>
    </source>
</reference>
<dbReference type="EMBL" id="MU118216">
    <property type="protein sequence ID" value="KAF9643492.1"/>
    <property type="molecule type" value="Genomic_DNA"/>
</dbReference>
<comment type="caution">
    <text evidence="1">The sequence shown here is derived from an EMBL/GenBank/DDBJ whole genome shotgun (WGS) entry which is preliminary data.</text>
</comment>
<evidence type="ECO:0000313" key="1">
    <source>
        <dbReference type="EMBL" id="KAF9643492.1"/>
    </source>
</evidence>
<evidence type="ECO:0000313" key="2">
    <source>
        <dbReference type="Proteomes" id="UP000886501"/>
    </source>
</evidence>